<proteinExistence type="predicted"/>
<dbReference type="Proteomes" id="UP001241926">
    <property type="component" value="Unassembled WGS sequence"/>
</dbReference>
<reference evidence="2 3" key="1">
    <citation type="submission" date="2023-05" db="EMBL/GenBank/DDBJ databases">
        <title>Streptomyces fuscus sp. nov., a brown-black pigment producing actinomyces isolated from dry sand of Sea duck farm.</title>
        <authorList>
            <person name="Xie J."/>
            <person name="Shen N."/>
        </authorList>
    </citation>
    <scope>NUCLEOTIDE SEQUENCE [LARGE SCALE GENOMIC DNA]</scope>
    <source>
        <strain evidence="2 3">GXMU-J15</strain>
    </source>
</reference>
<organism evidence="2 3">
    <name type="scientific">Streptomyces fuscus</name>
    <dbReference type="NCBI Taxonomy" id="3048495"/>
    <lineage>
        <taxon>Bacteria</taxon>
        <taxon>Bacillati</taxon>
        <taxon>Actinomycetota</taxon>
        <taxon>Actinomycetes</taxon>
        <taxon>Kitasatosporales</taxon>
        <taxon>Streptomycetaceae</taxon>
        <taxon>Streptomyces</taxon>
    </lineage>
</organism>
<keyword evidence="1" id="KW-0812">Transmembrane</keyword>
<keyword evidence="1" id="KW-1133">Transmembrane helix</keyword>
<evidence type="ECO:0000313" key="3">
    <source>
        <dbReference type="Proteomes" id="UP001241926"/>
    </source>
</evidence>
<feature type="transmembrane region" description="Helical" evidence="1">
    <location>
        <begin position="20"/>
        <end position="39"/>
    </location>
</feature>
<name>A0ABT7JBF2_9ACTN</name>
<feature type="transmembrane region" description="Helical" evidence="1">
    <location>
        <begin position="45"/>
        <end position="65"/>
    </location>
</feature>
<accession>A0ABT7JBF2</accession>
<evidence type="ECO:0000256" key="1">
    <source>
        <dbReference type="SAM" id="Phobius"/>
    </source>
</evidence>
<keyword evidence="1" id="KW-0472">Membrane</keyword>
<sequence length="79" mass="8545">MVEQHGAGPRQAEEAQRRKVGVVAFLVGLVAGLAFFAFFPGLPHVIDWGAILVSLGVGGVTRWAAQSRTAQRTRKSQRM</sequence>
<evidence type="ECO:0000313" key="2">
    <source>
        <dbReference type="EMBL" id="MDL2082200.1"/>
    </source>
</evidence>
<dbReference type="RefSeq" id="WP_285437274.1">
    <property type="nucleotide sequence ID" value="NZ_JASJUS010000090.1"/>
</dbReference>
<protein>
    <submittedName>
        <fullName evidence="2">Uncharacterized protein</fullName>
    </submittedName>
</protein>
<dbReference type="EMBL" id="JASJUS010000090">
    <property type="protein sequence ID" value="MDL2082200.1"/>
    <property type="molecule type" value="Genomic_DNA"/>
</dbReference>
<comment type="caution">
    <text evidence="2">The sequence shown here is derived from an EMBL/GenBank/DDBJ whole genome shotgun (WGS) entry which is preliminary data.</text>
</comment>
<gene>
    <name evidence="2" type="ORF">QNN03_37925</name>
</gene>
<keyword evidence="3" id="KW-1185">Reference proteome</keyword>